<dbReference type="SUPFAM" id="SSF55797">
    <property type="entry name" value="PR-1-like"/>
    <property type="match status" value="1"/>
</dbReference>
<dbReference type="PANTHER" id="PTHR31157">
    <property type="entry name" value="SCP DOMAIN-CONTAINING PROTEIN"/>
    <property type="match status" value="1"/>
</dbReference>
<sequence>MKFPILFLMLILVMTSSCSKEELVDEQINSTALIVSNSEMELEIFELVNDYRIELGLSSLSYDTRAQAYTTEHNLYMISKEEISHDNFAQRSSALSEEFNAVKVSENVGRNFATAQGVFEAWLNSPSHLKNIEGDFDATAISVYADANGMIYFTQVFIK</sequence>
<evidence type="ECO:0000259" key="2">
    <source>
        <dbReference type="Pfam" id="PF00188"/>
    </source>
</evidence>
<dbReference type="Proteomes" id="UP001168579">
    <property type="component" value="Unassembled WGS sequence"/>
</dbReference>
<keyword evidence="1" id="KW-0732">Signal</keyword>
<evidence type="ECO:0000256" key="1">
    <source>
        <dbReference type="SAM" id="SignalP"/>
    </source>
</evidence>
<organism evidence="3 4">
    <name type="scientific">Maribacter confluentis</name>
    <dbReference type="NCBI Taxonomy" id="1656093"/>
    <lineage>
        <taxon>Bacteria</taxon>
        <taxon>Pseudomonadati</taxon>
        <taxon>Bacteroidota</taxon>
        <taxon>Flavobacteriia</taxon>
        <taxon>Flavobacteriales</taxon>
        <taxon>Flavobacteriaceae</taxon>
        <taxon>Maribacter</taxon>
    </lineage>
</organism>
<feature type="signal peptide" evidence="1">
    <location>
        <begin position="1"/>
        <end position="19"/>
    </location>
</feature>
<name>A0ABT8RSY2_9FLAO</name>
<dbReference type="EMBL" id="JAUKUC010000001">
    <property type="protein sequence ID" value="MDO1514026.1"/>
    <property type="molecule type" value="Genomic_DNA"/>
</dbReference>
<dbReference type="InterPro" id="IPR014044">
    <property type="entry name" value="CAP_dom"/>
</dbReference>
<reference evidence="3" key="2">
    <citation type="submission" date="2023-06" db="EMBL/GenBank/DDBJ databases">
        <authorList>
            <person name="Lucena T."/>
            <person name="Sun Q."/>
        </authorList>
    </citation>
    <scope>NUCLEOTIDE SEQUENCE</scope>
    <source>
        <strain evidence="3">CECT 8869</strain>
    </source>
</reference>
<feature type="chain" id="PRO_5045408913" evidence="1">
    <location>
        <begin position="20"/>
        <end position="159"/>
    </location>
</feature>
<reference evidence="3" key="1">
    <citation type="journal article" date="2014" name="Int. J. Syst. Evol. Microbiol.">
        <title>Complete genome of a new Firmicutes species belonging to the dominant human colonic microbiota ('Ruminococcus bicirculans') reveals two chromosomes and a selective capacity to utilize plant glucans.</title>
        <authorList>
            <consortium name="NISC Comparative Sequencing Program"/>
            <person name="Wegmann U."/>
            <person name="Louis P."/>
            <person name="Goesmann A."/>
            <person name="Henrissat B."/>
            <person name="Duncan S.H."/>
            <person name="Flint H.J."/>
        </authorList>
    </citation>
    <scope>NUCLEOTIDE SEQUENCE</scope>
    <source>
        <strain evidence="3">CECT 8869</strain>
    </source>
</reference>
<proteinExistence type="predicted"/>
<gene>
    <name evidence="3" type="ORF">Q2T41_15300</name>
</gene>
<dbReference type="Gene3D" id="3.40.33.10">
    <property type="entry name" value="CAP"/>
    <property type="match status" value="1"/>
</dbReference>
<dbReference type="RefSeq" id="WP_304436784.1">
    <property type="nucleotide sequence ID" value="NZ_JAUKUC010000001.1"/>
</dbReference>
<keyword evidence="4" id="KW-1185">Reference proteome</keyword>
<protein>
    <submittedName>
        <fullName evidence="3">CAP domain-containing protein</fullName>
    </submittedName>
</protein>
<dbReference type="PANTHER" id="PTHR31157:SF30">
    <property type="entry name" value="SCP DOMAIN-CONTAINING PROTEIN"/>
    <property type="match status" value="1"/>
</dbReference>
<dbReference type="Pfam" id="PF00188">
    <property type="entry name" value="CAP"/>
    <property type="match status" value="1"/>
</dbReference>
<feature type="domain" description="SCP" evidence="2">
    <location>
        <begin position="46"/>
        <end position="157"/>
    </location>
</feature>
<evidence type="ECO:0000313" key="3">
    <source>
        <dbReference type="EMBL" id="MDO1514026.1"/>
    </source>
</evidence>
<evidence type="ECO:0000313" key="4">
    <source>
        <dbReference type="Proteomes" id="UP001168579"/>
    </source>
</evidence>
<dbReference type="InterPro" id="IPR035940">
    <property type="entry name" value="CAP_sf"/>
</dbReference>
<comment type="caution">
    <text evidence="3">The sequence shown here is derived from an EMBL/GenBank/DDBJ whole genome shotgun (WGS) entry which is preliminary data.</text>
</comment>
<dbReference type="PROSITE" id="PS51257">
    <property type="entry name" value="PROKAR_LIPOPROTEIN"/>
    <property type="match status" value="1"/>
</dbReference>
<dbReference type="CDD" id="cd05379">
    <property type="entry name" value="CAP_bacterial"/>
    <property type="match status" value="1"/>
</dbReference>
<accession>A0ABT8RSY2</accession>